<feature type="domain" description="HIT" evidence="2">
    <location>
        <begin position="24"/>
        <end position="134"/>
    </location>
</feature>
<evidence type="ECO:0000259" key="2">
    <source>
        <dbReference type="PROSITE" id="PS51084"/>
    </source>
</evidence>
<protein>
    <submittedName>
        <fullName evidence="3">HIT domain-containing protein</fullName>
    </submittedName>
</protein>
<proteinExistence type="predicted"/>
<dbReference type="InterPro" id="IPR036265">
    <property type="entry name" value="HIT-like_sf"/>
</dbReference>
<dbReference type="SUPFAM" id="SSF54197">
    <property type="entry name" value="HIT-like"/>
    <property type="match status" value="1"/>
</dbReference>
<name>A0ABR9P046_9ACTN</name>
<evidence type="ECO:0000256" key="1">
    <source>
        <dbReference type="PROSITE-ProRule" id="PRU00464"/>
    </source>
</evidence>
<evidence type="ECO:0000313" key="3">
    <source>
        <dbReference type="EMBL" id="MBE2997211.1"/>
    </source>
</evidence>
<dbReference type="Proteomes" id="UP000806528">
    <property type="component" value="Unassembled WGS sequence"/>
</dbReference>
<feature type="short sequence motif" description="Histidine triad motif" evidence="1">
    <location>
        <begin position="119"/>
        <end position="123"/>
    </location>
</feature>
<dbReference type="PROSITE" id="PS51084">
    <property type="entry name" value="HIT_2"/>
    <property type="match status" value="1"/>
</dbReference>
<dbReference type="InterPro" id="IPR011146">
    <property type="entry name" value="HIT-like"/>
</dbReference>
<reference evidence="3 4" key="1">
    <citation type="submission" date="2020-09" db="EMBL/GenBank/DDBJ databases">
        <title>Diversity and distribution of actinomycetes associated with coral in the coast of Hainan.</title>
        <authorList>
            <person name="Li F."/>
        </authorList>
    </citation>
    <scope>NUCLEOTIDE SEQUENCE [LARGE SCALE GENOMIC DNA]</scope>
    <source>
        <strain evidence="3 4">HNM0947</strain>
    </source>
</reference>
<sequence>MSTTFDDICTFCHELNGQASSNLFFDLGLARSRSDYILHESNHFVVMPCIGALTDWYLLIVSKRHTLSVGWLDEAERADLRSLINEVTELVRRRTGLRSLVFEHGSLDFRNKGGACYDHTHVHVVATDRDHQAFLDQIPPPVAMHECPDWVASAHQLVQEHQRSYLALGTPRQDWIGQATGAPSQFFRRCLTTWIGTEKSAWDWLVFPQAERVQRMITDFARA</sequence>
<evidence type="ECO:0000313" key="4">
    <source>
        <dbReference type="Proteomes" id="UP000806528"/>
    </source>
</evidence>
<organism evidence="3 4">
    <name type="scientific">Nocardiopsis coralli</name>
    <dbReference type="NCBI Taxonomy" id="2772213"/>
    <lineage>
        <taxon>Bacteria</taxon>
        <taxon>Bacillati</taxon>
        <taxon>Actinomycetota</taxon>
        <taxon>Actinomycetes</taxon>
        <taxon>Streptosporangiales</taxon>
        <taxon>Nocardiopsidaceae</taxon>
        <taxon>Nocardiopsis</taxon>
    </lineage>
</organism>
<dbReference type="RefSeq" id="WP_193119873.1">
    <property type="nucleotide sequence ID" value="NZ_JADBGI010000001.1"/>
</dbReference>
<dbReference type="Pfam" id="PF01230">
    <property type="entry name" value="HIT"/>
    <property type="match status" value="1"/>
</dbReference>
<dbReference type="EMBL" id="JADBGI010000001">
    <property type="protein sequence ID" value="MBE2997211.1"/>
    <property type="molecule type" value="Genomic_DNA"/>
</dbReference>
<dbReference type="Gene3D" id="3.30.428.10">
    <property type="entry name" value="HIT-like"/>
    <property type="match status" value="1"/>
</dbReference>
<gene>
    <name evidence="3" type="ORF">IDM40_00630</name>
</gene>
<comment type="caution">
    <text evidence="3">The sequence shown here is derived from an EMBL/GenBank/DDBJ whole genome shotgun (WGS) entry which is preliminary data.</text>
</comment>
<accession>A0ABR9P046</accession>
<keyword evidence="4" id="KW-1185">Reference proteome</keyword>